<dbReference type="GO" id="GO:0016477">
    <property type="term" value="P:cell migration"/>
    <property type="evidence" value="ECO:0007669"/>
    <property type="project" value="TreeGrafter"/>
</dbReference>
<dbReference type="Pfam" id="PF00028">
    <property type="entry name" value="Cadherin"/>
    <property type="match status" value="1"/>
</dbReference>
<dbReference type="Gene3D" id="2.150.10.10">
    <property type="entry name" value="Serralysin-like metalloprotease, C-terminal"/>
    <property type="match status" value="1"/>
</dbReference>
<name>A0A4R3HXL0_9GAMM</name>
<keyword evidence="10" id="KW-1185">Reference proteome</keyword>
<evidence type="ECO:0000313" key="10">
    <source>
        <dbReference type="Proteomes" id="UP000295793"/>
    </source>
</evidence>
<evidence type="ECO:0000256" key="5">
    <source>
        <dbReference type="ARBA" id="ARBA00022837"/>
    </source>
</evidence>
<evidence type="ECO:0000256" key="6">
    <source>
        <dbReference type="ARBA" id="ARBA00022989"/>
    </source>
</evidence>
<dbReference type="PANTHER" id="PTHR24027">
    <property type="entry name" value="CADHERIN-23"/>
    <property type="match status" value="1"/>
</dbReference>
<evidence type="ECO:0000256" key="2">
    <source>
        <dbReference type="ARBA" id="ARBA00022692"/>
    </source>
</evidence>
<comment type="caution">
    <text evidence="9">The sequence shown here is derived from an EMBL/GenBank/DDBJ whole genome shotgun (WGS) entry which is preliminary data.</text>
</comment>
<dbReference type="Gene3D" id="2.60.40.2810">
    <property type="match status" value="3"/>
</dbReference>
<dbReference type="GO" id="GO:0016339">
    <property type="term" value="P:calcium-dependent cell-cell adhesion via plasma membrane cell adhesion molecules"/>
    <property type="evidence" value="ECO:0007669"/>
    <property type="project" value="TreeGrafter"/>
</dbReference>
<dbReference type="SUPFAM" id="SSF51120">
    <property type="entry name" value="beta-Roll"/>
    <property type="match status" value="1"/>
</dbReference>
<dbReference type="OrthoDB" id="220114at2"/>
<keyword evidence="2" id="KW-0812">Transmembrane</keyword>
<dbReference type="Gene3D" id="2.60.40.60">
    <property type="entry name" value="Cadherins"/>
    <property type="match status" value="1"/>
</dbReference>
<evidence type="ECO:0000256" key="1">
    <source>
        <dbReference type="ARBA" id="ARBA00004167"/>
    </source>
</evidence>
<keyword evidence="7" id="KW-0472">Membrane</keyword>
<dbReference type="GO" id="GO:0045296">
    <property type="term" value="F:cadherin binding"/>
    <property type="evidence" value="ECO:0007669"/>
    <property type="project" value="TreeGrafter"/>
</dbReference>
<dbReference type="InterPro" id="IPR018511">
    <property type="entry name" value="Hemolysin-typ_Ca-bd_CS"/>
</dbReference>
<dbReference type="InterPro" id="IPR047777">
    <property type="entry name" value="LapA-like_RM"/>
</dbReference>
<keyword evidence="4" id="KW-0677">Repeat</keyword>
<dbReference type="InterPro" id="IPR011049">
    <property type="entry name" value="Serralysin-like_metalloprot_C"/>
</dbReference>
<dbReference type="RefSeq" id="WP_132703949.1">
    <property type="nucleotide sequence ID" value="NZ_SLZR01000026.1"/>
</dbReference>
<dbReference type="Gene3D" id="2.60.40.3440">
    <property type="match status" value="1"/>
</dbReference>
<keyword evidence="3" id="KW-0732">Signal</keyword>
<dbReference type="InterPro" id="IPR041690">
    <property type="entry name" value="Cadherin_5"/>
</dbReference>
<dbReference type="Pfam" id="PF00353">
    <property type="entry name" value="HemolysinCabind"/>
    <property type="match status" value="1"/>
</dbReference>
<dbReference type="GO" id="GO:0034332">
    <property type="term" value="P:adherens junction organization"/>
    <property type="evidence" value="ECO:0007669"/>
    <property type="project" value="TreeGrafter"/>
</dbReference>
<dbReference type="InterPro" id="IPR015919">
    <property type="entry name" value="Cadherin-like_sf"/>
</dbReference>
<gene>
    <name evidence="9" type="ORF">BCF53_12615</name>
</gene>
<dbReference type="PROSITE" id="PS00330">
    <property type="entry name" value="HEMOLYSIN_CALCIUM"/>
    <property type="match status" value="3"/>
</dbReference>
<evidence type="ECO:0000256" key="4">
    <source>
        <dbReference type="ARBA" id="ARBA00022737"/>
    </source>
</evidence>
<dbReference type="InterPro" id="IPR002126">
    <property type="entry name" value="Cadherin-like_dom"/>
</dbReference>
<sequence length="1438" mass="145857">MTASSTYFVQHEGSVGKIQGTAFIVSPDGSARVLLEGDLLQPGQLLMTAAGGSVEIIENGQVILVGAAEDAVIETTPQAASEELTLEQIQQAILEGADPTEILEAAAAGEAGSDGQATIVSVDRTGEATLAQAGFDTGVAAAGDDVVITDSDGSDAAVSGAVTSSNDAPVATSDDHLLDGSEEATSAVLNSDMLSNDTDANNDALSITHIEGIELTGEEQTISVTNGIVNVAANGDITFTPAENYFGDVSFEYGVSDGNGGTHTATVSGTITNVNDAPDFINETSGNDDDAYDFGSLPEGSTSGTVVGSVAASDADGDTLSYSFANGTQTDGVFTIDATSGQITLNQDIDDADLGDFTLDVVVSDGSTTDTAKVEISLTNVNDAPVALDDTAIAAENTVLNSTVDLDANDYDVDGDTLTVVDGTFTTTNGGTITIAPDGSYTYTPATDFTGTDTVGYTVTDGALSDTGTLSIEVVKAGTPIGTEIPNDAPTVDVVAAATFSEGSASVGDVAFTFSGSDPDGDSLSYTLTEDSNGYLELETDANGAPTGNIVLTDAGAAAINADDTSLSGLTATVEVSDGRATASDSAETDVSAVNDAPIAVDDMATTVEDTPLISTVGLDANDYDVDGDTLEVVAGTFTTTNGGTIVIATDGSYTYTPASDFTGTDTVEYTVTDGSLSDSGVLNITVDAVTDGFSDADETVSIDEDSGEHTGTLLSGTSSVDGDVTVASFSIAGESGPFTLDSAYDIAGVGSLTINADGSYSFTPSDEYNGTVPTVSYTLTDGTSTEGSELNITVDAVTDGFSDADETVSIDEDSGEHTGTLLSGTSSVDGDVTVASFSIAGESGPFTLDSAYDIAGVGSLTINADGSYSFTPSDEYNGTVPTVSYTLTDGTSTEGSELNITVDAVNDAPSAVNDTAITAENTPLTSTVDLIANDYDVDGDTLEVVAGNFTTTNGGTIVIAADGSYTYTPVTGFTGSDTVDYTVTDGSLSDTGTLNISVIEGIAPVAEDDPGSTSSVFGSGTADSDWSNANITALDANGVEQGLTINGSNGKVGVSTNTGYGPSGQIQYDLSTGQSESIVIELDTPATSAEFTVTNLYANEGGTGNHEQGKWTVYLNGVEVASGLFFNTSGGTGTFTIETNGQAFDEVVFEATDYSSYPIASAKDSSDYFLSMLMVTSEVAYAQNPGDTVFTIPVTDLLANDYDPDGANSDLSIIESSLTSSVAGSTVEIVGDDVVFTLPSDYTGEASFTYQVEDADGLSSNAATVTVMVNDVSNSYVGSDGDDVLSGSDDNDYLYGGEGNDTLEGGAGDDILTGGLGNDFLTGGDGADTFNFDNIDNGAADTVVDFTPDEGDVLDLSDLLVDESEETIEDYLSIAFSSDGENTIITVNADGGSSGETQTITLQGWSSSDWDAAGYNTSTADTLLNDLVSQGKIDIDG</sequence>
<dbReference type="SMART" id="SM00112">
    <property type="entry name" value="CA"/>
    <property type="match status" value="1"/>
</dbReference>
<dbReference type="NCBIfam" id="NF033682">
    <property type="entry name" value="retention_LapA"/>
    <property type="match status" value="1"/>
</dbReference>
<dbReference type="GO" id="GO:0008013">
    <property type="term" value="F:beta-catenin binding"/>
    <property type="evidence" value="ECO:0007669"/>
    <property type="project" value="TreeGrafter"/>
</dbReference>
<dbReference type="GO" id="GO:0000902">
    <property type="term" value="P:cell morphogenesis"/>
    <property type="evidence" value="ECO:0007669"/>
    <property type="project" value="TreeGrafter"/>
</dbReference>
<dbReference type="SUPFAM" id="SSF49313">
    <property type="entry name" value="Cadherin-like"/>
    <property type="match status" value="1"/>
</dbReference>
<evidence type="ECO:0000313" key="9">
    <source>
        <dbReference type="EMBL" id="TCS36169.1"/>
    </source>
</evidence>
<evidence type="ECO:0000259" key="8">
    <source>
        <dbReference type="PROSITE" id="PS50268"/>
    </source>
</evidence>
<dbReference type="PROSITE" id="PS50268">
    <property type="entry name" value="CADHERIN_2"/>
    <property type="match status" value="1"/>
</dbReference>
<accession>A0A4R3HXL0</accession>
<keyword evidence="6" id="KW-1133">Transmembrane helix</keyword>
<proteinExistence type="predicted"/>
<dbReference type="GO" id="GO:0007156">
    <property type="term" value="P:homophilic cell adhesion via plasma membrane adhesion molecules"/>
    <property type="evidence" value="ECO:0007669"/>
    <property type="project" value="InterPro"/>
</dbReference>
<dbReference type="InterPro" id="IPR001343">
    <property type="entry name" value="Hemolysn_Ca-bd"/>
</dbReference>
<feature type="domain" description="Cadherin" evidence="8">
    <location>
        <begin position="296"/>
        <end position="387"/>
    </location>
</feature>
<dbReference type="CDD" id="cd11304">
    <property type="entry name" value="Cadherin_repeat"/>
    <property type="match status" value="1"/>
</dbReference>
<dbReference type="GO" id="GO:0016342">
    <property type="term" value="C:catenin complex"/>
    <property type="evidence" value="ECO:0007669"/>
    <property type="project" value="TreeGrafter"/>
</dbReference>
<dbReference type="InterPro" id="IPR039808">
    <property type="entry name" value="Cadherin"/>
</dbReference>
<dbReference type="Pfam" id="PF17892">
    <property type="entry name" value="Cadherin_5"/>
    <property type="match status" value="3"/>
</dbReference>
<dbReference type="PRINTS" id="PR00313">
    <property type="entry name" value="CABNDNGRPT"/>
</dbReference>
<dbReference type="NCBIfam" id="NF012211">
    <property type="entry name" value="tand_rpt_95"/>
    <property type="match status" value="7"/>
</dbReference>
<dbReference type="GO" id="GO:0005509">
    <property type="term" value="F:calcium ion binding"/>
    <property type="evidence" value="ECO:0007669"/>
    <property type="project" value="InterPro"/>
</dbReference>
<dbReference type="PANTHER" id="PTHR24027:SF422">
    <property type="entry name" value="CADHERIN DOMAIN-CONTAINING PROTEIN"/>
    <property type="match status" value="1"/>
</dbReference>
<comment type="subcellular location">
    <subcellularLocation>
        <location evidence="1">Membrane</location>
        <topology evidence="1">Single-pass membrane protein</topology>
    </subcellularLocation>
</comment>
<reference evidence="9 10" key="1">
    <citation type="submission" date="2019-03" db="EMBL/GenBank/DDBJ databases">
        <title>Genomic Encyclopedia of Archaeal and Bacterial Type Strains, Phase II (KMG-II): from individual species to whole genera.</title>
        <authorList>
            <person name="Goeker M."/>
        </authorList>
    </citation>
    <scope>NUCLEOTIDE SEQUENCE [LARGE SCALE GENOMIC DNA]</scope>
    <source>
        <strain evidence="9 10">DSM 15388</strain>
    </source>
</reference>
<dbReference type="GO" id="GO:0005912">
    <property type="term" value="C:adherens junction"/>
    <property type="evidence" value="ECO:0007669"/>
    <property type="project" value="TreeGrafter"/>
</dbReference>
<evidence type="ECO:0000256" key="7">
    <source>
        <dbReference type="ARBA" id="ARBA00023136"/>
    </source>
</evidence>
<dbReference type="GO" id="GO:0007043">
    <property type="term" value="P:cell-cell junction assembly"/>
    <property type="evidence" value="ECO:0007669"/>
    <property type="project" value="TreeGrafter"/>
</dbReference>
<dbReference type="NCBIfam" id="TIGR03661">
    <property type="entry name" value="T1SS_VCA0849"/>
    <property type="match status" value="1"/>
</dbReference>
<dbReference type="Proteomes" id="UP000295793">
    <property type="component" value="Unassembled WGS sequence"/>
</dbReference>
<dbReference type="Pfam" id="PF17963">
    <property type="entry name" value="Big_9"/>
    <property type="match status" value="4"/>
</dbReference>
<dbReference type="EMBL" id="SLZR01000026">
    <property type="protein sequence ID" value="TCS36169.1"/>
    <property type="molecule type" value="Genomic_DNA"/>
</dbReference>
<dbReference type="GO" id="GO:0044331">
    <property type="term" value="P:cell-cell adhesion mediated by cadherin"/>
    <property type="evidence" value="ECO:0007669"/>
    <property type="project" value="TreeGrafter"/>
</dbReference>
<organism evidence="9 10">
    <name type="scientific">Reinekea marinisedimentorum</name>
    <dbReference type="NCBI Taxonomy" id="230495"/>
    <lineage>
        <taxon>Bacteria</taxon>
        <taxon>Pseudomonadati</taxon>
        <taxon>Pseudomonadota</taxon>
        <taxon>Gammaproteobacteria</taxon>
        <taxon>Oceanospirillales</taxon>
        <taxon>Saccharospirillaceae</taxon>
        <taxon>Reinekea</taxon>
    </lineage>
</organism>
<dbReference type="InterPro" id="IPR019960">
    <property type="entry name" value="T1SS_VCA0849"/>
</dbReference>
<evidence type="ECO:0000256" key="3">
    <source>
        <dbReference type="ARBA" id="ARBA00022729"/>
    </source>
</evidence>
<dbReference type="Gene3D" id="2.60.40.1200">
    <property type="match status" value="2"/>
</dbReference>
<protein>
    <submittedName>
        <fullName evidence="9">Putative secreted protein (Type I secretion substrate)</fullName>
    </submittedName>
</protein>
<keyword evidence="5" id="KW-0106">Calcium</keyword>